<dbReference type="GO" id="GO:0046872">
    <property type="term" value="F:metal ion binding"/>
    <property type="evidence" value="ECO:0007669"/>
    <property type="project" value="UniProtKB-KW"/>
</dbReference>
<evidence type="ECO:0000313" key="8">
    <source>
        <dbReference type="EMBL" id="KAG2230924.1"/>
    </source>
</evidence>
<evidence type="ECO:0000256" key="4">
    <source>
        <dbReference type="ARBA" id="ARBA00022801"/>
    </source>
</evidence>
<feature type="domain" description="NodB homology" evidence="7">
    <location>
        <begin position="49"/>
        <end position="247"/>
    </location>
</feature>
<evidence type="ECO:0000313" key="9">
    <source>
        <dbReference type="Proteomes" id="UP000613177"/>
    </source>
</evidence>
<protein>
    <recommendedName>
        <fullName evidence="7">NodB homology domain-containing protein</fullName>
    </recommendedName>
</protein>
<comment type="cofactor">
    <cofactor evidence="1">
        <name>Co(2+)</name>
        <dbReference type="ChEBI" id="CHEBI:48828"/>
    </cofactor>
</comment>
<dbReference type="InterPro" id="IPR002509">
    <property type="entry name" value="NODB_dom"/>
</dbReference>
<keyword evidence="5" id="KW-0119">Carbohydrate metabolism</keyword>
<dbReference type="PANTHER" id="PTHR46471:SF2">
    <property type="entry name" value="CHITIN DEACETYLASE-RELATED"/>
    <property type="match status" value="1"/>
</dbReference>
<evidence type="ECO:0000259" key="7">
    <source>
        <dbReference type="PROSITE" id="PS51677"/>
    </source>
</evidence>
<reference evidence="8" key="1">
    <citation type="submission" date="2021-01" db="EMBL/GenBank/DDBJ databases">
        <title>Metabolic potential, ecology and presence of endohyphal bacteria is reflected in genomic diversity of Mucoromycotina.</title>
        <authorList>
            <person name="Muszewska A."/>
            <person name="Okrasinska A."/>
            <person name="Steczkiewicz K."/>
            <person name="Drgas O."/>
            <person name="Orlowska M."/>
            <person name="Perlinska-Lenart U."/>
            <person name="Aleksandrzak-Piekarczyk T."/>
            <person name="Szatraj K."/>
            <person name="Zielenkiewicz U."/>
            <person name="Pilsyk S."/>
            <person name="Malc E."/>
            <person name="Mieczkowski P."/>
            <person name="Kruszewska J.S."/>
            <person name="Biernat P."/>
            <person name="Pawlowska J."/>
        </authorList>
    </citation>
    <scope>NUCLEOTIDE SEQUENCE</scope>
    <source>
        <strain evidence="8">WA0000018081</strain>
    </source>
</reference>
<evidence type="ECO:0000256" key="6">
    <source>
        <dbReference type="SAM" id="SignalP"/>
    </source>
</evidence>
<dbReference type="AlphaFoldDB" id="A0A8H7SI94"/>
<organism evidence="8 9">
    <name type="scientific">Thamnidium elegans</name>
    <dbReference type="NCBI Taxonomy" id="101142"/>
    <lineage>
        <taxon>Eukaryota</taxon>
        <taxon>Fungi</taxon>
        <taxon>Fungi incertae sedis</taxon>
        <taxon>Mucoromycota</taxon>
        <taxon>Mucoromycotina</taxon>
        <taxon>Mucoromycetes</taxon>
        <taxon>Mucorales</taxon>
        <taxon>Mucorineae</taxon>
        <taxon>Mucoraceae</taxon>
        <taxon>Thamnidium</taxon>
    </lineage>
</organism>
<gene>
    <name evidence="8" type="ORF">INT48_003324</name>
</gene>
<dbReference type="Pfam" id="PF01522">
    <property type="entry name" value="Polysacc_deac_1"/>
    <property type="match status" value="1"/>
</dbReference>
<keyword evidence="2" id="KW-0479">Metal-binding</keyword>
<feature type="chain" id="PRO_5034938217" description="NodB homology domain-containing protein" evidence="6">
    <location>
        <begin position="20"/>
        <end position="284"/>
    </location>
</feature>
<name>A0A8H7SI94_9FUNG</name>
<comment type="caution">
    <text evidence="8">The sequence shown here is derived from an EMBL/GenBank/DDBJ whole genome shotgun (WGS) entry which is preliminary data.</text>
</comment>
<keyword evidence="4" id="KW-0378">Hydrolase</keyword>
<dbReference type="SUPFAM" id="SSF88713">
    <property type="entry name" value="Glycoside hydrolase/deacetylase"/>
    <property type="match status" value="1"/>
</dbReference>
<evidence type="ECO:0000256" key="5">
    <source>
        <dbReference type="ARBA" id="ARBA00023277"/>
    </source>
</evidence>
<evidence type="ECO:0000256" key="2">
    <source>
        <dbReference type="ARBA" id="ARBA00022723"/>
    </source>
</evidence>
<dbReference type="PANTHER" id="PTHR46471">
    <property type="entry name" value="CHITIN DEACETYLASE"/>
    <property type="match status" value="1"/>
</dbReference>
<keyword evidence="3 6" id="KW-0732">Signal</keyword>
<sequence>MRASALFLTLAYAASMVMARPTIRSEPVEAVSKNTEDILPTFSQCINPGVFALTFDDGPDKYSWGLAESLHDQGIKATFFINGLNSVNVLEDSVTTEAGEKTYLDVIKQYYDQGHEIASHTYQHKNLVGLTVEEIEYQMNTQSDIIYKAIGKRVKLMRPPEGVTDKVSQKVLKDLGYTNVLWDIDTLDWEKKGLAFEQKNVKAVLDKDIANQTMGHISLEHDIHEDTVKTLVPWLTNYVKQKGLTFVTVSECLGVDAYEGGSDNSTITLDDTTGTATIDLSGLN</sequence>
<evidence type="ECO:0000256" key="1">
    <source>
        <dbReference type="ARBA" id="ARBA00001941"/>
    </source>
</evidence>
<feature type="signal peptide" evidence="6">
    <location>
        <begin position="1"/>
        <end position="19"/>
    </location>
</feature>
<dbReference type="GO" id="GO:0016810">
    <property type="term" value="F:hydrolase activity, acting on carbon-nitrogen (but not peptide) bonds"/>
    <property type="evidence" value="ECO:0007669"/>
    <property type="project" value="InterPro"/>
</dbReference>
<dbReference type="EMBL" id="JAEPRE010000176">
    <property type="protein sequence ID" value="KAG2230924.1"/>
    <property type="molecule type" value="Genomic_DNA"/>
</dbReference>
<dbReference type="PROSITE" id="PS51677">
    <property type="entry name" value="NODB"/>
    <property type="match status" value="1"/>
</dbReference>
<dbReference type="Gene3D" id="3.20.20.370">
    <property type="entry name" value="Glycoside hydrolase/deacetylase"/>
    <property type="match status" value="1"/>
</dbReference>
<keyword evidence="9" id="KW-1185">Reference proteome</keyword>
<evidence type="ECO:0000256" key="3">
    <source>
        <dbReference type="ARBA" id="ARBA00022729"/>
    </source>
</evidence>
<dbReference type="GO" id="GO:0005975">
    <property type="term" value="P:carbohydrate metabolic process"/>
    <property type="evidence" value="ECO:0007669"/>
    <property type="project" value="InterPro"/>
</dbReference>
<dbReference type="Proteomes" id="UP000613177">
    <property type="component" value="Unassembled WGS sequence"/>
</dbReference>
<accession>A0A8H7SI94</accession>
<dbReference type="InterPro" id="IPR011330">
    <property type="entry name" value="Glyco_hydro/deAcase_b/a-brl"/>
</dbReference>
<proteinExistence type="predicted"/>